<proteinExistence type="predicted"/>
<dbReference type="Proteomes" id="UP000319801">
    <property type="component" value="Unassembled WGS sequence"/>
</dbReference>
<dbReference type="GO" id="GO:0008083">
    <property type="term" value="F:growth factor activity"/>
    <property type="evidence" value="ECO:0007669"/>
    <property type="project" value="TreeGrafter"/>
</dbReference>
<dbReference type="EMBL" id="VCAZ01000063">
    <property type="protein sequence ID" value="TSO05430.1"/>
    <property type="molecule type" value="Genomic_DNA"/>
</dbReference>
<dbReference type="GO" id="GO:0005737">
    <property type="term" value="C:cytoplasm"/>
    <property type="evidence" value="ECO:0007669"/>
    <property type="project" value="TreeGrafter"/>
</dbReference>
<dbReference type="InterPro" id="IPR020438">
    <property type="entry name" value="IL-11"/>
</dbReference>
<dbReference type="AlphaFoldDB" id="A0A556U9D3"/>
<gene>
    <name evidence="1" type="ORF">Baya_9553</name>
</gene>
<dbReference type="SUPFAM" id="SSF47266">
    <property type="entry name" value="4-helical cytokines"/>
    <property type="match status" value="1"/>
</dbReference>
<name>A0A556U9D3_BAGYA</name>
<dbReference type="GO" id="GO:0005125">
    <property type="term" value="F:cytokine activity"/>
    <property type="evidence" value="ECO:0007669"/>
    <property type="project" value="TreeGrafter"/>
</dbReference>
<dbReference type="GO" id="GO:0008284">
    <property type="term" value="P:positive regulation of cell population proliferation"/>
    <property type="evidence" value="ECO:0007669"/>
    <property type="project" value="TreeGrafter"/>
</dbReference>
<evidence type="ECO:0000313" key="1">
    <source>
        <dbReference type="EMBL" id="TSO05430.1"/>
    </source>
</evidence>
<comment type="caution">
    <text evidence="1">The sequence shown here is derived from an EMBL/GenBank/DDBJ whole genome shotgun (WGS) entry which is preliminary data.</text>
</comment>
<dbReference type="PANTHER" id="PTHR16922">
    <property type="entry name" value="INTERLEUKIN 11"/>
    <property type="match status" value="1"/>
</dbReference>
<sequence length="167" mass="19004">MSRPTPVSHRKDNLRKLFQQMLRLMSIVQEGVHHFDSSLPINHNLTSLPTLKFRPSDLAAVKAKSTLSQLHSGLQSFQLHFDWLLYWHNQSALMSDSIKKIANAIRSISILKENQTDSPTQTTVLSLPPITSAWDLHQTAAVVHKRLLVFCNWYIRALSVLISQANK</sequence>
<organism evidence="1 2">
    <name type="scientific">Bagarius yarrelli</name>
    <name type="common">Goonch</name>
    <name type="synonym">Bagrus yarrelli</name>
    <dbReference type="NCBI Taxonomy" id="175774"/>
    <lineage>
        <taxon>Eukaryota</taxon>
        <taxon>Metazoa</taxon>
        <taxon>Chordata</taxon>
        <taxon>Craniata</taxon>
        <taxon>Vertebrata</taxon>
        <taxon>Euteleostomi</taxon>
        <taxon>Actinopterygii</taxon>
        <taxon>Neopterygii</taxon>
        <taxon>Teleostei</taxon>
        <taxon>Ostariophysi</taxon>
        <taxon>Siluriformes</taxon>
        <taxon>Sisoridae</taxon>
        <taxon>Sisorinae</taxon>
        <taxon>Bagarius</taxon>
    </lineage>
</organism>
<reference evidence="1 2" key="1">
    <citation type="journal article" date="2019" name="Genome Biol. Evol.">
        <title>Whole-Genome Sequencing of the Giant Devil Catfish, Bagarius yarrelli.</title>
        <authorList>
            <person name="Jiang W."/>
            <person name="Lv Y."/>
            <person name="Cheng L."/>
            <person name="Yang K."/>
            <person name="Chao B."/>
            <person name="Wang X."/>
            <person name="Li Y."/>
            <person name="Pan X."/>
            <person name="You X."/>
            <person name="Zhang Y."/>
            <person name="Yang J."/>
            <person name="Li J."/>
            <person name="Zhang X."/>
            <person name="Liu S."/>
            <person name="Sun C."/>
            <person name="Yang J."/>
            <person name="Shi Q."/>
        </authorList>
    </citation>
    <scope>NUCLEOTIDE SEQUENCE [LARGE SCALE GENOMIC DNA]</scope>
    <source>
        <strain evidence="1">JWS20170419001</strain>
        <tissue evidence="1">Muscle</tissue>
    </source>
</reference>
<evidence type="ECO:0000313" key="2">
    <source>
        <dbReference type="Proteomes" id="UP000319801"/>
    </source>
</evidence>
<dbReference type="Gene3D" id="1.20.1250.10">
    <property type="match status" value="1"/>
</dbReference>
<protein>
    <recommendedName>
        <fullName evidence="3">Interleukin-11</fullName>
    </recommendedName>
</protein>
<dbReference type="OrthoDB" id="8828755at2759"/>
<evidence type="ECO:0008006" key="3">
    <source>
        <dbReference type="Google" id="ProtNLM"/>
    </source>
</evidence>
<dbReference type="PANTHER" id="PTHR16922:SF0">
    <property type="entry name" value="INTERLEUKIN-11"/>
    <property type="match status" value="1"/>
</dbReference>
<dbReference type="GO" id="GO:0043410">
    <property type="term" value="P:positive regulation of MAPK cascade"/>
    <property type="evidence" value="ECO:0007669"/>
    <property type="project" value="TreeGrafter"/>
</dbReference>
<dbReference type="InterPro" id="IPR009079">
    <property type="entry name" value="4_helix_cytokine-like_core"/>
</dbReference>
<accession>A0A556U9D3</accession>
<keyword evidence="2" id="KW-1185">Reference proteome</keyword>
<dbReference type="Pfam" id="PF07400">
    <property type="entry name" value="IL11"/>
    <property type="match status" value="1"/>
</dbReference>